<dbReference type="Proteomes" id="UP000801428">
    <property type="component" value="Unassembled WGS sequence"/>
</dbReference>
<feature type="domain" description="Single-strand DNA deaminase toxin A-like C-terminal" evidence="2">
    <location>
        <begin position="309"/>
        <end position="366"/>
    </location>
</feature>
<keyword evidence="1" id="KW-0040">ANK repeat</keyword>
<dbReference type="SUPFAM" id="SSF48403">
    <property type="entry name" value="Ankyrin repeat"/>
    <property type="match status" value="1"/>
</dbReference>
<dbReference type="SMART" id="SM00248">
    <property type="entry name" value="ANK"/>
    <property type="match status" value="2"/>
</dbReference>
<feature type="repeat" description="ANK" evidence="1">
    <location>
        <begin position="165"/>
        <end position="197"/>
    </location>
</feature>
<comment type="caution">
    <text evidence="3">The sequence shown here is derived from an EMBL/GenBank/DDBJ whole genome shotgun (WGS) entry which is preliminary data.</text>
</comment>
<reference evidence="3" key="1">
    <citation type="submission" date="2019-04" db="EMBL/GenBank/DDBJ databases">
        <title>Sequencing of skin fungus with MAO and IRED activity.</title>
        <authorList>
            <person name="Marsaioli A.J."/>
            <person name="Bonatto J.M.C."/>
            <person name="Reis Junior O."/>
        </authorList>
    </citation>
    <scope>NUCLEOTIDE SEQUENCE</scope>
    <source>
        <strain evidence="3">30M1</strain>
    </source>
</reference>
<dbReference type="PANTHER" id="PTHR44207">
    <property type="entry name" value="SURFACE ANTIGEN BSPA-LIKE-RELATED"/>
    <property type="match status" value="1"/>
</dbReference>
<name>A0A9P4TAR6_CURKU</name>
<dbReference type="EMBL" id="SWKU01000018">
    <property type="protein sequence ID" value="KAF2998833.1"/>
    <property type="molecule type" value="Genomic_DNA"/>
</dbReference>
<accession>A0A9P4TAR6</accession>
<dbReference type="InterPro" id="IPR057517">
    <property type="entry name" value="SsdA-like_C"/>
</dbReference>
<dbReference type="Pfam" id="PF12796">
    <property type="entry name" value="Ank_2"/>
    <property type="match status" value="1"/>
</dbReference>
<feature type="repeat" description="ANK" evidence="1">
    <location>
        <begin position="132"/>
        <end position="164"/>
    </location>
</feature>
<dbReference type="Pfam" id="PF24120">
    <property type="entry name" value="SsdA_C"/>
    <property type="match status" value="1"/>
</dbReference>
<dbReference type="Gene3D" id="1.25.40.20">
    <property type="entry name" value="Ankyrin repeat-containing domain"/>
    <property type="match status" value="1"/>
</dbReference>
<dbReference type="PROSITE" id="PS50297">
    <property type="entry name" value="ANK_REP_REGION"/>
    <property type="match status" value="2"/>
</dbReference>
<gene>
    <name evidence="3" type="ORF">E8E13_002593</name>
</gene>
<dbReference type="PROSITE" id="PS50088">
    <property type="entry name" value="ANK_REPEAT"/>
    <property type="match status" value="2"/>
</dbReference>
<evidence type="ECO:0000259" key="2">
    <source>
        <dbReference type="Pfam" id="PF24120"/>
    </source>
</evidence>
<proteinExistence type="predicted"/>
<evidence type="ECO:0000256" key="1">
    <source>
        <dbReference type="PROSITE-ProRule" id="PRU00023"/>
    </source>
</evidence>
<dbReference type="AlphaFoldDB" id="A0A9P4TAR6"/>
<organism evidence="3 4">
    <name type="scientific">Curvularia kusanoi</name>
    <name type="common">Cochliobolus kusanoi</name>
    <dbReference type="NCBI Taxonomy" id="90978"/>
    <lineage>
        <taxon>Eukaryota</taxon>
        <taxon>Fungi</taxon>
        <taxon>Dikarya</taxon>
        <taxon>Ascomycota</taxon>
        <taxon>Pezizomycotina</taxon>
        <taxon>Dothideomycetes</taxon>
        <taxon>Pleosporomycetidae</taxon>
        <taxon>Pleosporales</taxon>
        <taxon>Pleosporineae</taxon>
        <taxon>Pleosporaceae</taxon>
        <taxon>Curvularia</taxon>
    </lineage>
</organism>
<dbReference type="OrthoDB" id="3660009at2759"/>
<dbReference type="InterPro" id="IPR002110">
    <property type="entry name" value="Ankyrin_rpt"/>
</dbReference>
<keyword evidence="4" id="KW-1185">Reference proteome</keyword>
<sequence length="437" mass="49116">MNTPQAPVQRWNAKKVLYEIDKPNSFFVALGAETIDEGPGNLASAMEELNLGANNAPIARQWDEASEVITIGLEDKILRRLHAAFGGEDTFELKRLEHVKSQMLFYGDTDCVATYIRTSPEAQLFLHGNDECGNSALVLAASEQFPDMIKLLLDKGANANHQNGNGRTPLMEASLWGRIENVKYLLDYGADKALRDTDGRQAIDLAKQSEQNDEERYDRAGGDTEVYREKHFLANRARKAIFEMLKDTERPSKSTLSQYDPTFQSHVFRHTGADGRVVQLSAPIAEYHVQNRYKTVACLKRPQDFPPISAVSGWGTEETGTTVSGRDWTDEVMRISTIIQYQLQPDRRDQGQRGRFNACHAEKQLIAYFISKHVLIQERDEEDNILLLAAPPPVLLTQATILVSKALCSDCEEFIKAVNTKFGLTIRVLDRSQKGRD</sequence>
<dbReference type="PANTHER" id="PTHR44207:SF2">
    <property type="entry name" value="REPEAT PROTEIN, PUTATIVE-RELATED"/>
    <property type="match status" value="1"/>
</dbReference>
<dbReference type="InterPro" id="IPR036770">
    <property type="entry name" value="Ankyrin_rpt-contain_sf"/>
</dbReference>
<protein>
    <recommendedName>
        <fullName evidence="2">Single-strand DNA deaminase toxin A-like C-terminal domain-containing protein</fullName>
    </recommendedName>
</protein>
<evidence type="ECO:0000313" key="4">
    <source>
        <dbReference type="Proteomes" id="UP000801428"/>
    </source>
</evidence>
<evidence type="ECO:0000313" key="3">
    <source>
        <dbReference type="EMBL" id="KAF2998833.1"/>
    </source>
</evidence>